<dbReference type="PANTHER" id="PTHR21328">
    <property type="entry name" value="POLY ADP-RIBOSE POLYMERASE FAMILY, MEMBER PARP"/>
    <property type="match status" value="1"/>
</dbReference>
<evidence type="ECO:0000256" key="1">
    <source>
        <dbReference type="ARBA" id="ARBA00022676"/>
    </source>
</evidence>
<dbReference type="InterPro" id="IPR051838">
    <property type="entry name" value="ARTD_PARP"/>
</dbReference>
<keyword evidence="1" id="KW-0328">Glycosyltransferase</keyword>
<sequence>MVLFRKRRSDEWHQQIDFTASTLRPSDKGFPWQLVQKHTNYYLKKKRNLNQQDTNVRLGILIESHEARDIAIAACAHAMSPASVRALLNVELNVAPGTFYGLEMYLQSIIAANYCNPKSVSDLEAQWALKLIPFAIHGASAAGKYLEGVCTLIRDGRVPNMNVLPDFAILASKAFKSFASQLEGLKLRCLWTTAYSSTAWFSTIVRHSPATTPPGFLLPEHFLDSQFPIWRIWASWKPNLPRLKLLEGLDSIKRGVLPDMLALEGPDFIAAKHATLRDGMIAQYGEVRPWAKFRSLIIEVKTCKRDELKDLLRRAACAMEVACKGSKSAFKLFVQLCISRPINEEALRILEAVSKIPDTPNYSINEAVMHIYLAKNEIGGQHISLLSKFIPALDMPGGEALQKVMVTPYLVRGIEKCIQECQDAVRAHMETGLAWTHLALEFHRFGLIVKASQSCLSLLDSSVRDQLDVFPSVEVMKQVVAIYAAATEPSLEHKTRNALKDAIESFCIEHLMQRGTIAGASERIVDSILQIWKKISPERRVLAITAAKAAGMDIEARCGCLNLVPDLPDEFVKDFLTIVDEYKREADPSCVKLAKLLANTESKDTIKCWREILYKMLEDQSTTLLNYTLDNLKVGEWLQWTLDLRTVFPDIVFHSPLFSPPVLQSSLHFWCEQLSEFIPVLLDLEAFLGDAHPAMQCILKGGDGLWVEYLVRMLEDLKTARSQPQYCLIQKIAGRLSREGRNASEVVDCVRSLRGAGEDGMDAYQRILDSNQDKTTPMEVTEVVIAGWLQDDDLTNDDKTAIKNLATLLNLEAYEYGIPKDKLQAATDFFENQEAKILEEVARLEGIQKTLKVKDPVGTAVLLQQLGVPDISPLDEELESLPVGVIDAIEKYGENEVEMSFPLTDLTDLQRTAMGTGAAKTLLVRLVMNYDGEFPPAFCVHLGNELDLQDLSKEHYSWPVYKESKEPASPYCLDRNSRMTWQMSRIIHRYFLHNEPQLAEIHQFIKNRLENMAHCCIVCGITHNACHAQMRRSIPCQGLSCSRIWNKVSFDIQIPEIRSDPMVVDFLLTGVYAAASSNRAELLPDCPIKRTQDVTAILNSLPSLANLSVSTDLSSALRNAHKDAGTLLTWACTSYRGFIASTSGITRIPSMPTGTHQFILADANPALESSFASKLPRHDPQTRVLFHGTSLDRLPSILAQGLRVCSGTSLQRTGAAHGNGIYMAEGPATSLGYSPAAMSWRGSSFSNMRVLLGCEIVGNGNSVSPGIHVIKDEKTVMVRYIFLLTNNACAPNANHVVPAMLSAMSSLRSGAV</sequence>
<dbReference type="GO" id="GO:0003950">
    <property type="term" value="F:NAD+ poly-ADP-ribosyltransferase activity"/>
    <property type="evidence" value="ECO:0007669"/>
    <property type="project" value="InterPro"/>
</dbReference>
<organism evidence="6 7">
    <name type="scientific">Zopfia rhizophila CBS 207.26</name>
    <dbReference type="NCBI Taxonomy" id="1314779"/>
    <lineage>
        <taxon>Eukaryota</taxon>
        <taxon>Fungi</taxon>
        <taxon>Dikarya</taxon>
        <taxon>Ascomycota</taxon>
        <taxon>Pezizomycotina</taxon>
        <taxon>Dothideomycetes</taxon>
        <taxon>Dothideomycetes incertae sedis</taxon>
        <taxon>Zopfiaceae</taxon>
        <taxon>Zopfia</taxon>
    </lineage>
</organism>
<name>A0A6A6DN74_9PEZI</name>
<reference evidence="6" key="1">
    <citation type="journal article" date="2020" name="Stud. Mycol.">
        <title>101 Dothideomycetes genomes: a test case for predicting lifestyles and emergence of pathogens.</title>
        <authorList>
            <person name="Haridas S."/>
            <person name="Albert R."/>
            <person name="Binder M."/>
            <person name="Bloem J."/>
            <person name="Labutti K."/>
            <person name="Salamov A."/>
            <person name="Andreopoulos B."/>
            <person name="Baker S."/>
            <person name="Barry K."/>
            <person name="Bills G."/>
            <person name="Bluhm B."/>
            <person name="Cannon C."/>
            <person name="Castanera R."/>
            <person name="Culley D."/>
            <person name="Daum C."/>
            <person name="Ezra D."/>
            <person name="Gonzalez J."/>
            <person name="Henrissat B."/>
            <person name="Kuo A."/>
            <person name="Liang C."/>
            <person name="Lipzen A."/>
            <person name="Lutzoni F."/>
            <person name="Magnuson J."/>
            <person name="Mondo S."/>
            <person name="Nolan M."/>
            <person name="Ohm R."/>
            <person name="Pangilinan J."/>
            <person name="Park H.-J."/>
            <person name="Ramirez L."/>
            <person name="Alfaro M."/>
            <person name="Sun H."/>
            <person name="Tritt A."/>
            <person name="Yoshinaga Y."/>
            <person name="Zwiers L.-H."/>
            <person name="Turgeon B."/>
            <person name="Goodwin S."/>
            <person name="Spatafora J."/>
            <person name="Crous P."/>
            <person name="Grigoriev I."/>
        </authorList>
    </citation>
    <scope>NUCLEOTIDE SEQUENCE</scope>
    <source>
        <strain evidence="6">CBS 207.26</strain>
    </source>
</reference>
<evidence type="ECO:0000256" key="2">
    <source>
        <dbReference type="ARBA" id="ARBA00022679"/>
    </source>
</evidence>
<dbReference type="InterPro" id="IPR012317">
    <property type="entry name" value="Poly(ADP-ribose)pol_cat_dom"/>
</dbReference>
<dbReference type="OrthoDB" id="109543at2759"/>
<accession>A0A6A6DN74</accession>
<proteinExistence type="predicted"/>
<keyword evidence="3" id="KW-0548">Nucleotidyltransferase</keyword>
<keyword evidence="2" id="KW-0808">Transferase</keyword>
<evidence type="ECO:0000256" key="4">
    <source>
        <dbReference type="ARBA" id="ARBA00023027"/>
    </source>
</evidence>
<dbReference type="GO" id="GO:0016779">
    <property type="term" value="F:nucleotidyltransferase activity"/>
    <property type="evidence" value="ECO:0007669"/>
    <property type="project" value="UniProtKB-KW"/>
</dbReference>
<evidence type="ECO:0000256" key="3">
    <source>
        <dbReference type="ARBA" id="ARBA00022695"/>
    </source>
</evidence>
<gene>
    <name evidence="6" type="ORF">K469DRAFT_321956</name>
</gene>
<feature type="domain" description="PARP catalytic" evidence="5">
    <location>
        <begin position="1169"/>
        <end position="1259"/>
    </location>
</feature>
<evidence type="ECO:0000259" key="5">
    <source>
        <dbReference type="Pfam" id="PF00644"/>
    </source>
</evidence>
<dbReference type="SUPFAM" id="SSF56399">
    <property type="entry name" value="ADP-ribosylation"/>
    <property type="match status" value="1"/>
</dbReference>
<evidence type="ECO:0000313" key="6">
    <source>
        <dbReference type="EMBL" id="KAF2179076.1"/>
    </source>
</evidence>
<dbReference type="EMBL" id="ML994670">
    <property type="protein sequence ID" value="KAF2179076.1"/>
    <property type="molecule type" value="Genomic_DNA"/>
</dbReference>
<protein>
    <recommendedName>
        <fullName evidence="5">PARP catalytic domain-containing protein</fullName>
    </recommendedName>
</protein>
<dbReference type="Gene3D" id="3.90.228.10">
    <property type="match status" value="1"/>
</dbReference>
<dbReference type="Pfam" id="PF00644">
    <property type="entry name" value="PARP"/>
    <property type="match status" value="1"/>
</dbReference>
<dbReference type="Proteomes" id="UP000800200">
    <property type="component" value="Unassembled WGS sequence"/>
</dbReference>
<keyword evidence="4" id="KW-0520">NAD</keyword>
<keyword evidence="7" id="KW-1185">Reference proteome</keyword>
<evidence type="ECO:0000313" key="7">
    <source>
        <dbReference type="Proteomes" id="UP000800200"/>
    </source>
</evidence>